<evidence type="ECO:0000313" key="1">
    <source>
        <dbReference type="EMBL" id="NYE09286.1"/>
    </source>
</evidence>
<dbReference type="Proteomes" id="UP000548423">
    <property type="component" value="Unassembled WGS sequence"/>
</dbReference>
<dbReference type="EMBL" id="JACCBX010000020">
    <property type="protein sequence ID" value="NYE09286.1"/>
    <property type="molecule type" value="Genomic_DNA"/>
</dbReference>
<proteinExistence type="predicted"/>
<reference evidence="2" key="1">
    <citation type="submission" date="2020-07" db="EMBL/GenBank/DDBJ databases">
        <authorList>
            <person name="Partida-Martinez L."/>
            <person name="Huntemann M."/>
            <person name="Clum A."/>
            <person name="Wang J."/>
            <person name="Palaniappan K."/>
            <person name="Ritter S."/>
            <person name="Chen I.-M."/>
            <person name="Stamatis D."/>
            <person name="Reddy T."/>
            <person name="O'Malley R."/>
            <person name="Daum C."/>
            <person name="Shapiro N."/>
            <person name="Ivanova N."/>
            <person name="Kyrpides N."/>
            <person name="Woyke T."/>
        </authorList>
    </citation>
    <scope>NUCLEOTIDE SEQUENCE [LARGE SCALE GENOMIC DNA]</scope>
    <source>
        <strain evidence="2">AT2.8</strain>
    </source>
</reference>
<organism evidence="1 2">
    <name type="scientific">Neobacillus niacini</name>
    <dbReference type="NCBI Taxonomy" id="86668"/>
    <lineage>
        <taxon>Bacteria</taxon>
        <taxon>Bacillati</taxon>
        <taxon>Bacillota</taxon>
        <taxon>Bacilli</taxon>
        <taxon>Bacillales</taxon>
        <taxon>Bacillaceae</taxon>
        <taxon>Neobacillus</taxon>
    </lineage>
</organism>
<evidence type="ECO:0000313" key="2">
    <source>
        <dbReference type="Proteomes" id="UP000548423"/>
    </source>
</evidence>
<sequence>MPPIKIHTDYVKQTGASIGLMSQKVSEVSDGLSVLRYSIDHEIMNRGNLRSSFNAAITSANQLETRIRNLDRFIAQSMDQYCRTETELTKKSESALTPESKKSTIASILNVFNYINGKLSMGDAALVGTQLFTIALSAGISRKLKINYIGGKPKFWKKIKGDYKFTIGAHPSWKSRGRGRYDSKLARAIYNFSKSSPTNPIVKQLHKLAASYNNPSALLKHAAGFPKNLNLLKADTLSGTFQNRITTGTKEIAEHLIDAKGWTKAAKKVPLVGWGISIAANTAEFFDPDNAGKTGGEKTGRAVAGLAADFVAISGGAKVGAMIGSVGGPVGIVVGGAVGALVGGVGSIVFEDQIKGVGEKLGGAVEEGIKDIGAGISNTFKSVGSWFN</sequence>
<dbReference type="AlphaFoldDB" id="A0A852TNP3"/>
<reference evidence="2" key="2">
    <citation type="submission" date="2020-08" db="EMBL/GenBank/DDBJ databases">
        <title>The Agave Microbiome: Exploring the role of microbial communities in plant adaptations to desert environments.</title>
        <authorList>
            <person name="Partida-Martinez L.P."/>
        </authorList>
    </citation>
    <scope>NUCLEOTIDE SEQUENCE [LARGE SCALE GENOMIC DNA]</scope>
    <source>
        <strain evidence="2">AT2.8</strain>
    </source>
</reference>
<evidence type="ECO:0008006" key="3">
    <source>
        <dbReference type="Google" id="ProtNLM"/>
    </source>
</evidence>
<comment type="caution">
    <text evidence="1">The sequence shown here is derived from an EMBL/GenBank/DDBJ whole genome shotgun (WGS) entry which is preliminary data.</text>
</comment>
<gene>
    <name evidence="1" type="ORF">F4694_006157</name>
</gene>
<protein>
    <recommendedName>
        <fullName evidence="3">LXG domain-containing protein</fullName>
    </recommendedName>
</protein>
<name>A0A852TNP3_9BACI</name>
<accession>A0A852TNP3</accession>